<dbReference type="InterPro" id="IPR011009">
    <property type="entry name" value="Kinase-like_dom_sf"/>
</dbReference>
<dbReference type="InterPro" id="IPR000403">
    <property type="entry name" value="PI3/4_kinase_cat_dom"/>
</dbReference>
<protein>
    <submittedName>
        <fullName evidence="4">Putative phosphatidylinositol kinase</fullName>
    </submittedName>
</protein>
<evidence type="ECO:0000313" key="5">
    <source>
        <dbReference type="Proteomes" id="UP000054558"/>
    </source>
</evidence>
<feature type="domain" description="FAT" evidence="2">
    <location>
        <begin position="1"/>
        <end position="202"/>
    </location>
</feature>
<keyword evidence="4" id="KW-0418">Kinase</keyword>
<dbReference type="Proteomes" id="UP000054558">
    <property type="component" value="Unassembled WGS sequence"/>
</dbReference>
<keyword evidence="4" id="KW-0808">Transferase</keyword>
<dbReference type="AlphaFoldDB" id="A0A1Y1I7S9"/>
<dbReference type="EMBL" id="DF237153">
    <property type="protein sequence ID" value="GAQ84757.1"/>
    <property type="molecule type" value="Genomic_DNA"/>
</dbReference>
<dbReference type="GO" id="GO:0006281">
    <property type="term" value="P:DNA repair"/>
    <property type="evidence" value="ECO:0007669"/>
    <property type="project" value="InterPro"/>
</dbReference>
<keyword evidence="5" id="KW-1185">Reference proteome</keyword>
<evidence type="ECO:0000259" key="1">
    <source>
        <dbReference type="PROSITE" id="PS50290"/>
    </source>
</evidence>
<feature type="non-terminal residue" evidence="4">
    <location>
        <position position="1"/>
    </location>
</feature>
<proteinExistence type="predicted"/>
<accession>A0A1Y1I7S9</accession>
<dbReference type="PANTHER" id="PTHR11139">
    <property type="entry name" value="ATAXIA TELANGIECTASIA MUTATED ATM -RELATED"/>
    <property type="match status" value="1"/>
</dbReference>
<dbReference type="PANTHER" id="PTHR11139:SF68">
    <property type="entry name" value="DNA-DEPENDENT PROTEIN KINASE CATALYTIC SUBUNIT"/>
    <property type="match status" value="1"/>
</dbReference>
<dbReference type="InterPro" id="IPR003152">
    <property type="entry name" value="FATC_dom"/>
</dbReference>
<dbReference type="Pfam" id="PF02260">
    <property type="entry name" value="FATC"/>
    <property type="match status" value="1"/>
</dbReference>
<evidence type="ECO:0000313" key="4">
    <source>
        <dbReference type="EMBL" id="GAQ84757.1"/>
    </source>
</evidence>
<dbReference type="InterPro" id="IPR014009">
    <property type="entry name" value="PIK_FAT"/>
</dbReference>
<dbReference type="InterPro" id="IPR037706">
    <property type="entry name" value="DNA-PK_dom"/>
</dbReference>
<dbReference type="Gene3D" id="1.10.1070.11">
    <property type="entry name" value="Phosphatidylinositol 3-/4-kinase, catalytic domain"/>
    <property type="match status" value="1"/>
</dbReference>
<dbReference type="GO" id="GO:0004677">
    <property type="term" value="F:DNA-dependent protein kinase activity"/>
    <property type="evidence" value="ECO:0007669"/>
    <property type="project" value="InterPro"/>
</dbReference>
<dbReference type="SMART" id="SM00146">
    <property type="entry name" value="PI3Kc"/>
    <property type="match status" value="1"/>
</dbReference>
<sequence length="832" mass="91106">GFSSGQAVVGNLGAAFRGYSDAVSILDGKKGSFAALSSGDNGTAEREARRQSKASLKFARFCNDVLQLATGEADQTQTNSTALPPEMTSALAGGTDSGLPPVSQYPPLVVKHVLRALSLDASLKPHQLVPRVLALVGQNKETLAEFESGVESVPSWVFISWVSQILSVMEQPEGRVLARVLERVAEEFPQALYYPFNVSQPAFGDVARERTSRVARLLHNPLLDQFVTALSDLSHPNLKLKDWLSEISMRLQRRDNQGAQEAFREMYRDCLDARALAAAERQAGDDLIAYARNFESKIVSALGKDGVKLARMSATEYKNAISSVSHVLDREDLAHGKMQLSRFSKWLADYDQSRGAAPPRGARGKLPRGTISDFTESDAGGIEVPGQYGGFCRPDPGSHVTIVGFDQTLTCFSSIRRPKVLIIRGSDEKEYRFVVKGGEDLRLDQRIEQLFEVMNNALRVDPMCARRRLGVRTYGAIPVSSRCGLLEFVSPTRTIHDVIASGLAASLNLQTPDGAKTLLSDVQKGWQQWLTSHTGAVSSLQEAYQKSYTSLSRQSFEAQLGVAGGKLPSDALRAGIAQQAPGAESFLALRGQFARSLAALSICGYVAGVGDRHLQNFLLDVADGTLVPIDFGYSFGTATQMLPVPELVPFRLTRQFAQLLRPLDTLDLLKIDMTRVMTVLQENKDVLVAVMDVFVKEPLVDWRNESLKRRAALGAKGRKGAVAALRDGDEDEQMEVLEQEHVSLKIENAARKLARWNPAEVTLAELQQSMVNGKPFFRSLEGIVRGDPRVNARAKVDGKICATVQQQVECLIDQATDPNLVGRMWIGWAPWV</sequence>
<evidence type="ECO:0000259" key="2">
    <source>
        <dbReference type="PROSITE" id="PS51189"/>
    </source>
</evidence>
<feature type="domain" description="FATC" evidence="3">
    <location>
        <begin position="800"/>
        <end position="832"/>
    </location>
</feature>
<reference evidence="4 5" key="1">
    <citation type="journal article" date="2014" name="Nat. Commun.">
        <title>Klebsormidium flaccidum genome reveals primary factors for plant terrestrial adaptation.</title>
        <authorList>
            <person name="Hori K."/>
            <person name="Maruyama F."/>
            <person name="Fujisawa T."/>
            <person name="Togashi T."/>
            <person name="Yamamoto N."/>
            <person name="Seo M."/>
            <person name="Sato S."/>
            <person name="Yamada T."/>
            <person name="Mori H."/>
            <person name="Tajima N."/>
            <person name="Moriyama T."/>
            <person name="Ikeuchi M."/>
            <person name="Watanabe M."/>
            <person name="Wada H."/>
            <person name="Kobayashi K."/>
            <person name="Saito M."/>
            <person name="Masuda T."/>
            <person name="Sasaki-Sekimoto Y."/>
            <person name="Mashiguchi K."/>
            <person name="Awai K."/>
            <person name="Shimojima M."/>
            <person name="Masuda S."/>
            <person name="Iwai M."/>
            <person name="Nobusawa T."/>
            <person name="Narise T."/>
            <person name="Kondo S."/>
            <person name="Saito H."/>
            <person name="Sato R."/>
            <person name="Murakawa M."/>
            <person name="Ihara Y."/>
            <person name="Oshima-Yamada Y."/>
            <person name="Ohtaka K."/>
            <person name="Satoh M."/>
            <person name="Sonobe K."/>
            <person name="Ishii M."/>
            <person name="Ohtani R."/>
            <person name="Kanamori-Sato M."/>
            <person name="Honoki R."/>
            <person name="Miyazaki D."/>
            <person name="Mochizuki H."/>
            <person name="Umetsu J."/>
            <person name="Higashi K."/>
            <person name="Shibata D."/>
            <person name="Kamiya Y."/>
            <person name="Sato N."/>
            <person name="Nakamura Y."/>
            <person name="Tabata S."/>
            <person name="Ida S."/>
            <person name="Kurokawa K."/>
            <person name="Ohta H."/>
        </authorList>
    </citation>
    <scope>NUCLEOTIDE SEQUENCE [LARGE SCALE GENOMIC DNA]</scope>
    <source>
        <strain evidence="4 5">NIES-2285</strain>
    </source>
</reference>
<feature type="domain" description="PI3K/PI4K catalytic" evidence="1">
    <location>
        <begin position="405"/>
        <end position="748"/>
    </location>
</feature>
<organism evidence="4 5">
    <name type="scientific">Klebsormidium nitens</name>
    <name type="common">Green alga</name>
    <name type="synonym">Ulothrix nitens</name>
    <dbReference type="NCBI Taxonomy" id="105231"/>
    <lineage>
        <taxon>Eukaryota</taxon>
        <taxon>Viridiplantae</taxon>
        <taxon>Streptophyta</taxon>
        <taxon>Klebsormidiophyceae</taxon>
        <taxon>Klebsormidiales</taxon>
        <taxon>Klebsormidiaceae</taxon>
        <taxon>Klebsormidium</taxon>
    </lineage>
</organism>
<name>A0A1Y1I7S9_KLENI</name>
<dbReference type="Gene3D" id="3.30.1010.10">
    <property type="entry name" value="Phosphatidylinositol 3-kinase Catalytic Subunit, Chain A, domain 4"/>
    <property type="match status" value="1"/>
</dbReference>
<dbReference type="OrthoDB" id="431717at2759"/>
<dbReference type="SUPFAM" id="SSF56112">
    <property type="entry name" value="Protein kinase-like (PK-like)"/>
    <property type="match status" value="1"/>
</dbReference>
<dbReference type="InterPro" id="IPR050517">
    <property type="entry name" value="DDR_Repair_Kinase"/>
</dbReference>
<gene>
    <name evidence="4" type="ORF">KFL_002040160</name>
</gene>
<dbReference type="PROSITE" id="PS51190">
    <property type="entry name" value="FATC"/>
    <property type="match status" value="1"/>
</dbReference>
<dbReference type="SMART" id="SM01343">
    <property type="entry name" value="FATC"/>
    <property type="match status" value="1"/>
</dbReference>
<dbReference type="PROSITE" id="PS51189">
    <property type="entry name" value="FAT"/>
    <property type="match status" value="1"/>
</dbReference>
<dbReference type="CDD" id="cd05172">
    <property type="entry name" value="PIKKc_DNA-PK"/>
    <property type="match status" value="1"/>
</dbReference>
<dbReference type="InterPro" id="IPR036940">
    <property type="entry name" value="PI3/4_kinase_cat_sf"/>
</dbReference>
<dbReference type="PROSITE" id="PS50290">
    <property type="entry name" value="PI3_4_KINASE_3"/>
    <property type="match status" value="1"/>
</dbReference>
<dbReference type="Pfam" id="PF00454">
    <property type="entry name" value="PI3_PI4_kinase"/>
    <property type="match status" value="1"/>
</dbReference>
<evidence type="ECO:0000259" key="3">
    <source>
        <dbReference type="PROSITE" id="PS51190"/>
    </source>
</evidence>